<dbReference type="Pfam" id="PF06299">
    <property type="entry name" value="DUF1045"/>
    <property type="match status" value="1"/>
</dbReference>
<dbReference type="RefSeq" id="WP_209941111.1">
    <property type="nucleotide sequence ID" value="NZ_JAGGJU010000001.1"/>
</dbReference>
<name>A0ABS4DSE5_9HYPH</name>
<proteinExistence type="predicted"/>
<evidence type="ECO:0000313" key="2">
    <source>
        <dbReference type="Proteomes" id="UP000759443"/>
    </source>
</evidence>
<evidence type="ECO:0008006" key="3">
    <source>
        <dbReference type="Google" id="ProtNLM"/>
    </source>
</evidence>
<evidence type="ECO:0000313" key="1">
    <source>
        <dbReference type="EMBL" id="MBP1848610.1"/>
    </source>
</evidence>
<dbReference type="Proteomes" id="UP000759443">
    <property type="component" value="Unassembled WGS sequence"/>
</dbReference>
<accession>A0ABS4DSE5</accession>
<dbReference type="EMBL" id="JAGGJU010000001">
    <property type="protein sequence ID" value="MBP1848610.1"/>
    <property type="molecule type" value="Genomic_DNA"/>
</dbReference>
<protein>
    <recommendedName>
        <fullName evidence="3">DUF1045 domain-containing protein</fullName>
    </recommendedName>
</protein>
<dbReference type="PIRSF" id="PIRSF033328">
    <property type="entry name" value="Phest_Mll4975"/>
    <property type="match status" value="1"/>
</dbReference>
<sequence length="235" mass="25819">MRYAIFFTPPAGDPLTLAAASWLGRSVYSGDAVSHPMLRGLGLDEIAYHTAIPRRLGFHAVLRSPFRLDPEANEQGLLRALMHFASGLEPFELPPLQIGRTGGCLGLFPQRACAPIDLLAQAVVQAVEPFRSPLTEAEIERRDPYSLTAAQLANLHRWGDPDVMDDFRFHMPLTDSLRGADTARFERVMTHHFAPVLGGAVAVRNLALFIEREAGAPFVVHSLHPMGRIAARQIA</sequence>
<dbReference type="InterPro" id="IPR009389">
    <property type="entry name" value="DUF1045"/>
</dbReference>
<comment type="caution">
    <text evidence="1">The sequence shown here is derived from an EMBL/GenBank/DDBJ whole genome shotgun (WGS) entry which is preliminary data.</text>
</comment>
<reference evidence="1 2" key="1">
    <citation type="submission" date="2021-03" db="EMBL/GenBank/DDBJ databases">
        <title>Genomic Encyclopedia of Type Strains, Phase IV (KMG-IV): sequencing the most valuable type-strain genomes for metagenomic binning, comparative biology and taxonomic classification.</title>
        <authorList>
            <person name="Goeker M."/>
        </authorList>
    </citation>
    <scope>NUCLEOTIDE SEQUENCE [LARGE SCALE GENOMIC DNA]</scope>
    <source>
        <strain evidence="1 2">DSM 21600</strain>
    </source>
</reference>
<organism evidence="1 2">
    <name type="scientific">Rhizobium halophytocola</name>
    <dbReference type="NCBI Taxonomy" id="735519"/>
    <lineage>
        <taxon>Bacteria</taxon>
        <taxon>Pseudomonadati</taxon>
        <taxon>Pseudomonadota</taxon>
        <taxon>Alphaproteobacteria</taxon>
        <taxon>Hyphomicrobiales</taxon>
        <taxon>Rhizobiaceae</taxon>
        <taxon>Rhizobium/Agrobacterium group</taxon>
        <taxon>Rhizobium</taxon>
    </lineage>
</organism>
<gene>
    <name evidence="1" type="ORF">J2Z17_000027</name>
</gene>
<keyword evidence="2" id="KW-1185">Reference proteome</keyword>